<feature type="active site" evidence="6">
    <location>
        <position position="23"/>
    </location>
</feature>
<dbReference type="CDD" id="cd16343">
    <property type="entry name" value="LMWPTP"/>
    <property type="match status" value="1"/>
</dbReference>
<comment type="caution">
    <text evidence="9">The sequence shown here is derived from an EMBL/GenBank/DDBJ whole genome shotgun (WGS) entry which is preliminary data.</text>
</comment>
<evidence type="ECO:0000313" key="9">
    <source>
        <dbReference type="EMBL" id="THC96668.1"/>
    </source>
</evidence>
<dbReference type="EMBL" id="QUQM01000004">
    <property type="protein sequence ID" value="KAA8647168.1"/>
    <property type="molecule type" value="Genomic_DNA"/>
</dbReference>
<dbReference type="PANTHER" id="PTHR11717:SF7">
    <property type="entry name" value="LOW MOLECULAR WEIGHT PHOSPHOTYROSINE PROTEIN PHOSPHATASE"/>
    <property type="match status" value="1"/>
</dbReference>
<keyword evidence="4" id="KW-0378">Hydrolase</keyword>
<dbReference type="Pfam" id="PF01451">
    <property type="entry name" value="LMWPc"/>
    <property type="match status" value="1"/>
</dbReference>
<dbReference type="GO" id="GO:0004726">
    <property type="term" value="F:non-membrane spanning protein tyrosine phosphatase activity"/>
    <property type="evidence" value="ECO:0007669"/>
    <property type="project" value="InterPro"/>
</dbReference>
<keyword evidence="5" id="KW-0904">Protein phosphatase</keyword>
<dbReference type="AlphaFoldDB" id="A0A4S3JPD7"/>
<dbReference type="GO" id="GO:0005737">
    <property type="term" value="C:cytoplasm"/>
    <property type="evidence" value="ECO:0007669"/>
    <property type="project" value="UniProtKB-SubCell"/>
</dbReference>
<protein>
    <recommendedName>
        <fullName evidence="7">Phosphotyrosine protein phosphatase I domain-containing protein</fullName>
    </recommendedName>
</protein>
<dbReference type="Proteomes" id="UP000308092">
    <property type="component" value="Unassembled WGS sequence"/>
</dbReference>
<sequence>MTKPTSTGAKVNVLFVCLGNICRSPMAEGVFRNLASSHPLINEIDSAGTGAYHALEPPDSRTLSTLRKHGITNYNHAARKITKEDFLTFDYLLAMDKHNLRDLLDVRDSVLASMNNKSSDVASRGTKGTRAATAAALAASGEAGAKVADVRLFGDFGADGVLHDRVGGGEVVQDPYYGGVNGFEEVYHQVNRFSKGFLEYLEKNHDIEVDN</sequence>
<dbReference type="EMBL" id="SOSA01000104">
    <property type="protein sequence ID" value="THC96668.1"/>
    <property type="molecule type" value="Genomic_DNA"/>
</dbReference>
<dbReference type="PRINTS" id="PR00719">
    <property type="entry name" value="LMWPTPASE"/>
</dbReference>
<evidence type="ECO:0000256" key="6">
    <source>
        <dbReference type="PIRSR" id="PIRSR617867-1"/>
    </source>
</evidence>
<keyword evidence="3" id="KW-0963">Cytoplasm</keyword>
<evidence type="ECO:0000256" key="4">
    <source>
        <dbReference type="ARBA" id="ARBA00022801"/>
    </source>
</evidence>
<evidence type="ECO:0000313" key="8">
    <source>
        <dbReference type="EMBL" id="KAA8647168.1"/>
    </source>
</evidence>
<dbReference type="InterPro" id="IPR036196">
    <property type="entry name" value="Ptyr_pPase_sf"/>
</dbReference>
<dbReference type="InterPro" id="IPR017867">
    <property type="entry name" value="Tyr_phospatase_low_mol_wt"/>
</dbReference>
<evidence type="ECO:0000256" key="1">
    <source>
        <dbReference type="ARBA" id="ARBA00004496"/>
    </source>
</evidence>
<dbReference type="OrthoDB" id="3388at2759"/>
<dbReference type="Proteomes" id="UP000324241">
    <property type="component" value="Unassembled WGS sequence"/>
</dbReference>
<dbReference type="SUPFAM" id="SSF52788">
    <property type="entry name" value="Phosphotyrosine protein phosphatases I"/>
    <property type="match status" value="1"/>
</dbReference>
<dbReference type="InterPro" id="IPR023485">
    <property type="entry name" value="Ptyr_pPase"/>
</dbReference>
<proteinExistence type="inferred from homology"/>
<dbReference type="InterPro" id="IPR002115">
    <property type="entry name" value="Tyr_Pase_low_mol_wt_mml"/>
</dbReference>
<dbReference type="PRINTS" id="PR00720">
    <property type="entry name" value="MAMMALPTPASE"/>
</dbReference>
<accession>A0A4S3JPD7</accession>
<dbReference type="RefSeq" id="XP_033426529.1">
    <property type="nucleotide sequence ID" value="XM_033570497.1"/>
</dbReference>
<dbReference type="STRING" id="1220188.A0A4S3JPD7"/>
<dbReference type="VEuPathDB" id="FungiDB:EYZ11_003873"/>
<dbReference type="PANTHER" id="PTHR11717">
    <property type="entry name" value="LOW MOLECULAR WEIGHT PROTEIN TYROSINE PHOSPHATASE"/>
    <property type="match status" value="1"/>
</dbReference>
<evidence type="ECO:0000256" key="5">
    <source>
        <dbReference type="ARBA" id="ARBA00022912"/>
    </source>
</evidence>
<dbReference type="InterPro" id="IPR050438">
    <property type="entry name" value="LMW_PTPase"/>
</dbReference>
<dbReference type="Gene3D" id="3.40.50.2300">
    <property type="match status" value="1"/>
</dbReference>
<comment type="similarity">
    <text evidence="2">Belongs to the low molecular weight phosphotyrosine protein phosphatase family.</text>
</comment>
<evidence type="ECO:0000313" key="11">
    <source>
        <dbReference type="Proteomes" id="UP000324241"/>
    </source>
</evidence>
<dbReference type="FunFam" id="3.40.50.2300:FF:000317">
    <property type="entry name" value="Low molecular weight phosphotyrosine protein phosphatase"/>
    <property type="match status" value="1"/>
</dbReference>
<dbReference type="GO" id="GO:0003993">
    <property type="term" value="F:acid phosphatase activity"/>
    <property type="evidence" value="ECO:0007669"/>
    <property type="project" value="InterPro"/>
</dbReference>
<reference evidence="8 11" key="2">
    <citation type="submission" date="2019-08" db="EMBL/GenBank/DDBJ databases">
        <title>The genome sequence of a newly discovered highly antifungal drug resistant Aspergillus species, Aspergillus tanneri NIH 1004.</title>
        <authorList>
            <person name="Mounaud S."/>
            <person name="Singh I."/>
            <person name="Joardar V."/>
            <person name="Pakala S."/>
            <person name="Pakala S."/>
            <person name="Venepally P."/>
            <person name="Chung J.K."/>
            <person name="Losada L."/>
            <person name="Nierman W.C."/>
        </authorList>
    </citation>
    <scope>NUCLEOTIDE SEQUENCE [LARGE SCALE GENOMIC DNA]</scope>
    <source>
        <strain evidence="8 11">NIH1004</strain>
    </source>
</reference>
<evidence type="ECO:0000259" key="7">
    <source>
        <dbReference type="SMART" id="SM00226"/>
    </source>
</evidence>
<name>A0A4S3JPD7_9EURO</name>
<gene>
    <name evidence="8" type="ORF">ATNIH1004_005858</name>
    <name evidence="9" type="ORF">EYZ11_003873</name>
</gene>
<comment type="subcellular location">
    <subcellularLocation>
        <location evidence="1">Cytoplasm</location>
    </subcellularLocation>
</comment>
<dbReference type="SMART" id="SM00226">
    <property type="entry name" value="LMWPc"/>
    <property type="match status" value="1"/>
</dbReference>
<evidence type="ECO:0000313" key="10">
    <source>
        <dbReference type="Proteomes" id="UP000308092"/>
    </source>
</evidence>
<evidence type="ECO:0000256" key="2">
    <source>
        <dbReference type="ARBA" id="ARBA00011063"/>
    </source>
</evidence>
<reference evidence="9 10" key="1">
    <citation type="submission" date="2019-03" db="EMBL/GenBank/DDBJ databases">
        <title>The genome sequence of a newly discovered highly antifungal drug resistant Aspergillus species, Aspergillus tanneri NIH 1004.</title>
        <authorList>
            <person name="Mounaud S."/>
            <person name="Singh I."/>
            <person name="Joardar V."/>
            <person name="Pakala S."/>
            <person name="Pakala S."/>
            <person name="Venepally P."/>
            <person name="Hoover J."/>
            <person name="Nierman W."/>
            <person name="Chung J."/>
            <person name="Losada L."/>
        </authorList>
    </citation>
    <scope>NUCLEOTIDE SEQUENCE [LARGE SCALE GENOMIC DNA]</scope>
    <source>
        <strain evidence="9 10">NIH1004</strain>
    </source>
</reference>
<organism evidence="9 10">
    <name type="scientific">Aspergillus tanneri</name>
    <dbReference type="NCBI Taxonomy" id="1220188"/>
    <lineage>
        <taxon>Eukaryota</taxon>
        <taxon>Fungi</taxon>
        <taxon>Dikarya</taxon>
        <taxon>Ascomycota</taxon>
        <taxon>Pezizomycotina</taxon>
        <taxon>Eurotiomycetes</taxon>
        <taxon>Eurotiomycetidae</taxon>
        <taxon>Eurotiales</taxon>
        <taxon>Aspergillaceae</taxon>
        <taxon>Aspergillus</taxon>
        <taxon>Aspergillus subgen. Circumdati</taxon>
    </lineage>
</organism>
<dbReference type="GeneID" id="54328560"/>
<feature type="active site" description="Nucleophile" evidence="6">
    <location>
        <position position="17"/>
    </location>
</feature>
<keyword evidence="10" id="KW-1185">Reference proteome</keyword>
<evidence type="ECO:0000256" key="3">
    <source>
        <dbReference type="ARBA" id="ARBA00022490"/>
    </source>
</evidence>
<feature type="domain" description="Phosphotyrosine protein phosphatase I" evidence="7">
    <location>
        <begin position="11"/>
        <end position="200"/>
    </location>
</feature>